<accession>A0A0F8ZJ10</accession>
<dbReference type="AlphaFoldDB" id="A0A0F8ZJ10"/>
<sequence length="230" mass="25913">HDAPGSQIAGEAQFLAELRAALPSRVVLYVEETPNDYTAQFLDGSFTYGIAQSRNSLNEARVNLTRFALPDVKLFEIIRCDVPLGDDFEAVRHVFFNGEGIWLEGPLSKPEWFPAKIRALIARCHRILRANREAFCSLDPVPLVPTLKPSIYANKFPGERETVWTLFNAANRPANGELLRIAHVPTATYFDAWNERPLSPRIEGRWAYLSLLLGPREVGCVVQRRAKVVQ</sequence>
<name>A0A0F8ZJ10_9ZZZZ</name>
<evidence type="ECO:0000313" key="1">
    <source>
        <dbReference type="EMBL" id="KKK59926.1"/>
    </source>
</evidence>
<organism evidence="1">
    <name type="scientific">marine sediment metagenome</name>
    <dbReference type="NCBI Taxonomy" id="412755"/>
    <lineage>
        <taxon>unclassified sequences</taxon>
        <taxon>metagenomes</taxon>
        <taxon>ecological metagenomes</taxon>
    </lineage>
</organism>
<proteinExistence type="predicted"/>
<gene>
    <name evidence="1" type="ORF">LCGC14_3029490</name>
</gene>
<protein>
    <submittedName>
        <fullName evidence="1">Uncharacterized protein</fullName>
    </submittedName>
</protein>
<reference evidence="1" key="1">
    <citation type="journal article" date="2015" name="Nature">
        <title>Complex archaea that bridge the gap between prokaryotes and eukaryotes.</title>
        <authorList>
            <person name="Spang A."/>
            <person name="Saw J.H."/>
            <person name="Jorgensen S.L."/>
            <person name="Zaremba-Niedzwiedzka K."/>
            <person name="Martijn J."/>
            <person name="Lind A.E."/>
            <person name="van Eijk R."/>
            <person name="Schleper C."/>
            <person name="Guy L."/>
            <person name="Ettema T.J."/>
        </authorList>
    </citation>
    <scope>NUCLEOTIDE SEQUENCE</scope>
</reference>
<comment type="caution">
    <text evidence="1">The sequence shown here is derived from an EMBL/GenBank/DDBJ whole genome shotgun (WGS) entry which is preliminary data.</text>
</comment>
<dbReference type="EMBL" id="LAZR01063222">
    <property type="protein sequence ID" value="KKK59926.1"/>
    <property type="molecule type" value="Genomic_DNA"/>
</dbReference>
<feature type="non-terminal residue" evidence="1">
    <location>
        <position position="1"/>
    </location>
</feature>